<accession>A0A2S5DG69</accession>
<comment type="cofactor">
    <cofactor evidence="1 5">
        <name>FAD</name>
        <dbReference type="ChEBI" id="CHEBI:57692"/>
    </cofactor>
</comment>
<feature type="domain" description="Acyl-CoA dehydrogenase/oxidase C-terminal" evidence="6">
    <location>
        <begin position="219"/>
        <end position="369"/>
    </location>
</feature>
<protein>
    <submittedName>
        <fullName evidence="8">Acyl-CoA dehydrogenase</fullName>
    </submittedName>
</protein>
<evidence type="ECO:0000256" key="5">
    <source>
        <dbReference type="RuleBase" id="RU362125"/>
    </source>
</evidence>
<dbReference type="SUPFAM" id="SSF47203">
    <property type="entry name" value="Acyl-CoA dehydrogenase C-terminal domain-like"/>
    <property type="match status" value="1"/>
</dbReference>
<comment type="caution">
    <text evidence="8">The sequence shown here is derived from an EMBL/GenBank/DDBJ whole genome shotgun (WGS) entry which is preliminary data.</text>
</comment>
<dbReference type="SUPFAM" id="SSF56645">
    <property type="entry name" value="Acyl-CoA dehydrogenase NM domain-like"/>
    <property type="match status" value="1"/>
</dbReference>
<dbReference type="Gene3D" id="1.20.140.10">
    <property type="entry name" value="Butyryl-CoA Dehydrogenase, subunit A, domain 3"/>
    <property type="match status" value="1"/>
</dbReference>
<evidence type="ECO:0000313" key="9">
    <source>
        <dbReference type="Proteomes" id="UP000237082"/>
    </source>
</evidence>
<evidence type="ECO:0000256" key="1">
    <source>
        <dbReference type="ARBA" id="ARBA00001974"/>
    </source>
</evidence>
<gene>
    <name evidence="8" type="ORF">C2I19_10590</name>
</gene>
<dbReference type="GO" id="GO:0003995">
    <property type="term" value="F:acyl-CoA dehydrogenase activity"/>
    <property type="evidence" value="ECO:0007669"/>
    <property type="project" value="InterPro"/>
</dbReference>
<dbReference type="InterPro" id="IPR006091">
    <property type="entry name" value="Acyl-CoA_Oxase/DH_mid-dom"/>
</dbReference>
<dbReference type="InterPro" id="IPR009075">
    <property type="entry name" value="AcylCo_DH/oxidase_C"/>
</dbReference>
<evidence type="ECO:0000256" key="3">
    <source>
        <dbReference type="ARBA" id="ARBA00022630"/>
    </source>
</evidence>
<dbReference type="EMBL" id="PQWB01000040">
    <property type="protein sequence ID" value="POZ61992.1"/>
    <property type="molecule type" value="Genomic_DNA"/>
</dbReference>
<dbReference type="PROSITE" id="PS00072">
    <property type="entry name" value="ACYL_COA_DH_1"/>
    <property type="match status" value="1"/>
</dbReference>
<dbReference type="InterPro" id="IPR046373">
    <property type="entry name" value="Acyl-CoA_Oxase/DH_mid-dom_sf"/>
</dbReference>
<reference evidence="9" key="1">
    <citation type="submission" date="2018-02" db="EMBL/GenBank/DDBJ databases">
        <authorList>
            <person name="O'Hara-Hanley K."/>
            <person name="Soby S."/>
        </authorList>
    </citation>
    <scope>NUCLEOTIDE SEQUENCE [LARGE SCALE GENOMIC DNA]</scope>
    <source>
        <strain evidence="9">MWU14-2602</strain>
    </source>
</reference>
<dbReference type="InterPro" id="IPR009100">
    <property type="entry name" value="AcylCoA_DH/oxidase_NM_dom_sf"/>
</dbReference>
<comment type="similarity">
    <text evidence="2 5">Belongs to the acyl-CoA dehydrogenase family.</text>
</comment>
<evidence type="ECO:0000256" key="2">
    <source>
        <dbReference type="ARBA" id="ARBA00009347"/>
    </source>
</evidence>
<dbReference type="PANTHER" id="PTHR43884:SF12">
    <property type="entry name" value="ISOVALERYL-COA DEHYDROGENASE, MITOCHONDRIAL-RELATED"/>
    <property type="match status" value="1"/>
</dbReference>
<dbReference type="AlphaFoldDB" id="A0A2S5DG69"/>
<dbReference type="Gene3D" id="2.40.110.10">
    <property type="entry name" value="Butyryl-CoA Dehydrogenase, subunit A, domain 2"/>
    <property type="match status" value="1"/>
</dbReference>
<evidence type="ECO:0000313" key="8">
    <source>
        <dbReference type="EMBL" id="POZ61992.1"/>
    </source>
</evidence>
<keyword evidence="9" id="KW-1185">Reference proteome</keyword>
<dbReference type="Proteomes" id="UP000237082">
    <property type="component" value="Unassembled WGS sequence"/>
</dbReference>
<evidence type="ECO:0000256" key="4">
    <source>
        <dbReference type="ARBA" id="ARBA00022827"/>
    </source>
</evidence>
<name>A0A2S5DG69_9NEIS</name>
<dbReference type="InterPro" id="IPR037069">
    <property type="entry name" value="AcylCoA_DH/ox_N_sf"/>
</dbReference>
<evidence type="ECO:0000259" key="7">
    <source>
        <dbReference type="Pfam" id="PF02770"/>
    </source>
</evidence>
<keyword evidence="5" id="KW-0560">Oxidoreductase</keyword>
<dbReference type="Pfam" id="PF00441">
    <property type="entry name" value="Acyl-CoA_dh_1"/>
    <property type="match status" value="1"/>
</dbReference>
<dbReference type="GO" id="GO:0050660">
    <property type="term" value="F:flavin adenine dinucleotide binding"/>
    <property type="evidence" value="ECO:0007669"/>
    <property type="project" value="InterPro"/>
</dbReference>
<proteinExistence type="inferred from homology"/>
<organism evidence="8 9">
    <name type="scientific">Chromobacterium alticapitis</name>
    <dbReference type="NCBI Taxonomy" id="2073169"/>
    <lineage>
        <taxon>Bacteria</taxon>
        <taxon>Pseudomonadati</taxon>
        <taxon>Pseudomonadota</taxon>
        <taxon>Betaproteobacteria</taxon>
        <taxon>Neisseriales</taxon>
        <taxon>Chromobacteriaceae</taxon>
        <taxon>Chromobacterium</taxon>
    </lineage>
</organism>
<keyword evidence="3 5" id="KW-0285">Flavoprotein</keyword>
<dbReference type="Gene3D" id="1.10.540.10">
    <property type="entry name" value="Acyl-CoA dehydrogenase/oxidase, N-terminal domain"/>
    <property type="match status" value="1"/>
</dbReference>
<dbReference type="PANTHER" id="PTHR43884">
    <property type="entry name" value="ACYL-COA DEHYDROGENASE"/>
    <property type="match status" value="1"/>
</dbReference>
<dbReference type="InterPro" id="IPR036250">
    <property type="entry name" value="AcylCo_DH-like_C"/>
</dbReference>
<feature type="domain" description="Acyl-CoA oxidase/dehydrogenase middle" evidence="7">
    <location>
        <begin position="111"/>
        <end position="207"/>
    </location>
</feature>
<keyword evidence="4 5" id="KW-0274">FAD</keyword>
<dbReference type="OrthoDB" id="9770681at2"/>
<sequence length="376" mass="40292">MMLFECEDKAIEQAVRDSRDQAAALLPSLEGRDFRGRWRVMAATGLLRADEGSAARKLAMAEGLGWAGLDAGLCYAMTSQLFGMQMPMRPWLSEGQRRRLAGLESGETLLCHALTEAHGGSDPMSMETVAERQPDGSYRLSGEKRFITAAPAADQGLVFVRTGKGRSPFDLSAALVDLAAPGVSRSAPLAKTALPGVPMGVLSFDGVRLSEDDLLGGEGAGFSVLTATTTWERALLMGYALGPMRRMLEQTVEWGRARQHFGRAMGASHLVAGHVADMSLALYRSRQMLYGMARRIDAGAPIRQLSGEAAMVKISVSEDFTRLSQLAAQLGGVRSYIEDSGRAVDLISPLAAMTYAGVNDLLRISVARQAGLPVEN</sequence>
<dbReference type="Pfam" id="PF02770">
    <property type="entry name" value="Acyl-CoA_dh_M"/>
    <property type="match status" value="1"/>
</dbReference>
<dbReference type="InterPro" id="IPR006089">
    <property type="entry name" value="Acyl-CoA_DH_CS"/>
</dbReference>
<evidence type="ECO:0000259" key="6">
    <source>
        <dbReference type="Pfam" id="PF00441"/>
    </source>
</evidence>
<dbReference type="CDD" id="cd00567">
    <property type="entry name" value="ACAD"/>
    <property type="match status" value="1"/>
</dbReference>